<evidence type="ECO:0000256" key="3">
    <source>
        <dbReference type="ARBA" id="ARBA00022676"/>
    </source>
</evidence>
<dbReference type="EMBL" id="CACSLK010030184">
    <property type="protein sequence ID" value="CAA0837357.1"/>
    <property type="molecule type" value="Genomic_DNA"/>
</dbReference>
<keyword evidence="4" id="KW-0735">Signal-anchor</keyword>
<comment type="similarity">
    <text evidence="2">Belongs to the glycosyltransferase 47 family.</text>
</comment>
<comment type="subcellular location">
    <subcellularLocation>
        <location evidence="1">Golgi apparatus membrane</location>
        <topology evidence="1">Single-pass type II membrane protein</topology>
    </subcellularLocation>
</comment>
<dbReference type="InterPro" id="IPR040911">
    <property type="entry name" value="Exostosin_GT47"/>
</dbReference>
<proteinExistence type="inferred from homology"/>
<accession>A0A9N7NKM2</accession>
<dbReference type="OrthoDB" id="1924787at2759"/>
<evidence type="ECO:0000313" key="7">
    <source>
        <dbReference type="EMBL" id="CAA0837357.1"/>
    </source>
</evidence>
<evidence type="ECO:0000256" key="2">
    <source>
        <dbReference type="ARBA" id="ARBA00010271"/>
    </source>
</evidence>
<dbReference type="GO" id="GO:0000139">
    <property type="term" value="C:Golgi membrane"/>
    <property type="evidence" value="ECO:0007669"/>
    <property type="project" value="UniProtKB-SubCell"/>
</dbReference>
<dbReference type="PANTHER" id="PTHR11062">
    <property type="entry name" value="EXOSTOSIN HEPARAN SULFATE GLYCOSYLTRANSFERASE -RELATED"/>
    <property type="match status" value="1"/>
</dbReference>
<dbReference type="InterPro" id="IPR004263">
    <property type="entry name" value="Exostosin"/>
</dbReference>
<comment type="caution">
    <text evidence="7">The sequence shown here is derived from an EMBL/GenBank/DDBJ whole genome shotgun (WGS) entry which is preliminary data.</text>
</comment>
<evidence type="ECO:0000313" key="8">
    <source>
        <dbReference type="Proteomes" id="UP001153555"/>
    </source>
</evidence>
<gene>
    <name evidence="7" type="ORF">SHERM_04333</name>
</gene>
<keyword evidence="5" id="KW-0333">Golgi apparatus</keyword>
<keyword evidence="3" id="KW-0328">Glycosyltransferase</keyword>
<evidence type="ECO:0000256" key="4">
    <source>
        <dbReference type="ARBA" id="ARBA00022968"/>
    </source>
</evidence>
<evidence type="ECO:0000256" key="5">
    <source>
        <dbReference type="ARBA" id="ARBA00023034"/>
    </source>
</evidence>
<evidence type="ECO:0000259" key="6">
    <source>
        <dbReference type="Pfam" id="PF03016"/>
    </source>
</evidence>
<sequence>MGLLSHKHLFCLFLVTFALLISTRLLVLRSTVKPPTLDLNILPNPNLLTSPEKSNLEFESTPTKKCTRNDQILKVFMHDLPFQFHFGLMGWRGSGSTVWPDIRVQVPDYPGGLNLQHSIEYWLTLDLLSSEFSNNLTGRTAVRVQNSAEADIIFVPFFASISYNRYSKKLKPDQKSPNDLLQEKLVEFLTSRKEWKRSGGKDHLIVAHHPNSLLYARMKLWPAIFVLADFGRYPKNVANVDKDLIAPYMHLIPSYLDDSSGYDGRPTLLYFQGAIYRKDGGLIRQELFYMLKDEKDVHFSFGSIQGDGINQAAEGMRKSRFCLNIAGDTPSSNRLFDAIASHCVPVVISDEIELPFEDILDYSEFCVFVRASDALKENFLIDFVRNIGKEEWTRMWMRLKEVEKFFEYRHPSREDDAVQMIWRSVLRKVPEIKRKVHRADRFLQTGVGGEIRLRSAAVPRNFGEK</sequence>
<keyword evidence="3" id="KW-0808">Transferase</keyword>
<dbReference type="PANTHER" id="PTHR11062:SF99">
    <property type="entry name" value="EXOSTOSIN FAMILY PROTEIN"/>
    <property type="match status" value="1"/>
</dbReference>
<dbReference type="Proteomes" id="UP001153555">
    <property type="component" value="Unassembled WGS sequence"/>
</dbReference>
<name>A0A9N7NKM2_STRHE</name>
<evidence type="ECO:0000256" key="1">
    <source>
        <dbReference type="ARBA" id="ARBA00004323"/>
    </source>
</evidence>
<dbReference type="Pfam" id="PF03016">
    <property type="entry name" value="Exostosin_GT47"/>
    <property type="match status" value="1"/>
</dbReference>
<keyword evidence="8" id="KW-1185">Reference proteome</keyword>
<reference evidence="7" key="1">
    <citation type="submission" date="2019-12" db="EMBL/GenBank/DDBJ databases">
        <authorList>
            <person name="Scholes J."/>
        </authorList>
    </citation>
    <scope>NUCLEOTIDE SEQUENCE</scope>
</reference>
<dbReference type="AlphaFoldDB" id="A0A9N7NKM2"/>
<organism evidence="7 8">
    <name type="scientific">Striga hermonthica</name>
    <name type="common">Purple witchweed</name>
    <name type="synonym">Buchnera hermonthica</name>
    <dbReference type="NCBI Taxonomy" id="68872"/>
    <lineage>
        <taxon>Eukaryota</taxon>
        <taxon>Viridiplantae</taxon>
        <taxon>Streptophyta</taxon>
        <taxon>Embryophyta</taxon>
        <taxon>Tracheophyta</taxon>
        <taxon>Spermatophyta</taxon>
        <taxon>Magnoliopsida</taxon>
        <taxon>eudicotyledons</taxon>
        <taxon>Gunneridae</taxon>
        <taxon>Pentapetalae</taxon>
        <taxon>asterids</taxon>
        <taxon>lamiids</taxon>
        <taxon>Lamiales</taxon>
        <taxon>Orobanchaceae</taxon>
        <taxon>Buchnereae</taxon>
        <taxon>Striga</taxon>
    </lineage>
</organism>
<keyword evidence="4" id="KW-0812">Transmembrane</keyword>
<protein>
    <submittedName>
        <fullName evidence="7">Exostosin family protein</fullName>
    </submittedName>
</protein>
<dbReference type="GO" id="GO:0016757">
    <property type="term" value="F:glycosyltransferase activity"/>
    <property type="evidence" value="ECO:0007669"/>
    <property type="project" value="UniProtKB-KW"/>
</dbReference>
<feature type="domain" description="Exostosin GT47" evidence="6">
    <location>
        <begin position="73"/>
        <end position="378"/>
    </location>
</feature>